<dbReference type="Gene3D" id="3.40.50.10840">
    <property type="entry name" value="Putative sugar-binding, N-terminal domain"/>
    <property type="match status" value="1"/>
</dbReference>
<feature type="domain" description="Four-carbon acid sugar kinase N-terminal" evidence="7">
    <location>
        <begin position="4"/>
        <end position="228"/>
    </location>
</feature>
<dbReference type="InterPro" id="IPR031475">
    <property type="entry name" value="NBD_C"/>
</dbReference>
<evidence type="ECO:0000256" key="4">
    <source>
        <dbReference type="ARBA" id="ARBA00022777"/>
    </source>
</evidence>
<sequence>MTQLAVIADDLTGANDTAVQFAKRNISNCVRINFDQPKLAHEMADVVVIDTNSRDINAIEAYQKVKQTCEKLQDSGIVHIYKKIDSTLRGNLGAEIEAAASVFLPTVVIIAPAFPGNQRITIGGCHFLDGVPIALTEMAHAPKSPINESQIIDILREQTDVLIGLISLETVKQGVAQIALAIRQCLKRDEKWIVFDAAEDKHLGYIVEAAKAYKQLLWVGSAGLAEYLPSIYQWKASKRAVGIQTSGPILIVAGSVSKTTQTQIQEVLTHTKINLIKLNAAGLLENQSEEIKRCAKSVNSLLKKGSDVLLASATLDADVKQAIEAGIKYKLAGSEVSEYTAHALGEVAKTVVGSHLAGVILTGGDTAIHVCKALGAEGIEILEEVAMGIPLGRLVGGSCSGLQVITKAGAFGGSNSFIQAMDAIRKVKEHEDIKESM</sequence>
<protein>
    <submittedName>
        <fullName evidence="9">Uncharacterized conserved protein YgbK, DUF1537 family</fullName>
    </submittedName>
</protein>
<evidence type="ECO:0000256" key="6">
    <source>
        <dbReference type="ARBA" id="ARBA00023277"/>
    </source>
</evidence>
<evidence type="ECO:0000313" key="9">
    <source>
        <dbReference type="EMBL" id="SEJ55578.1"/>
    </source>
</evidence>
<evidence type="ECO:0000256" key="1">
    <source>
        <dbReference type="ARBA" id="ARBA00005715"/>
    </source>
</evidence>
<comment type="similarity">
    <text evidence="1">Belongs to the four-carbon acid sugar kinase family.</text>
</comment>
<keyword evidence="4" id="KW-0418">Kinase</keyword>
<keyword evidence="3" id="KW-0547">Nucleotide-binding</keyword>
<dbReference type="AlphaFoldDB" id="A0A1H6ZQQ4"/>
<proteinExistence type="inferred from homology"/>
<keyword evidence="2" id="KW-0808">Transferase</keyword>
<organism evidence="9 10">
    <name type="scientific">Propionispira arboris</name>
    <dbReference type="NCBI Taxonomy" id="84035"/>
    <lineage>
        <taxon>Bacteria</taxon>
        <taxon>Bacillati</taxon>
        <taxon>Bacillota</taxon>
        <taxon>Negativicutes</taxon>
        <taxon>Selenomonadales</taxon>
        <taxon>Selenomonadaceae</taxon>
        <taxon>Propionispira</taxon>
    </lineage>
</organism>
<keyword evidence="6" id="KW-0119">Carbohydrate metabolism</keyword>
<evidence type="ECO:0000256" key="2">
    <source>
        <dbReference type="ARBA" id="ARBA00022679"/>
    </source>
</evidence>
<evidence type="ECO:0000313" key="10">
    <source>
        <dbReference type="Proteomes" id="UP000199662"/>
    </source>
</evidence>
<dbReference type="RefSeq" id="WP_091831667.1">
    <property type="nucleotide sequence ID" value="NZ_FNZK01000010.1"/>
</dbReference>
<dbReference type="SUPFAM" id="SSF142764">
    <property type="entry name" value="YgbK-like"/>
    <property type="match status" value="1"/>
</dbReference>
<dbReference type="Proteomes" id="UP000199662">
    <property type="component" value="Unassembled WGS sequence"/>
</dbReference>
<dbReference type="GO" id="GO:0005524">
    <property type="term" value="F:ATP binding"/>
    <property type="evidence" value="ECO:0007669"/>
    <property type="project" value="UniProtKB-KW"/>
</dbReference>
<accession>A0A1H6ZQQ4</accession>
<evidence type="ECO:0000259" key="7">
    <source>
        <dbReference type="Pfam" id="PF07005"/>
    </source>
</evidence>
<dbReference type="STRING" id="84035.SAMN05660742_11067"/>
<keyword evidence="10" id="KW-1185">Reference proteome</keyword>
<gene>
    <name evidence="9" type="ORF">SAMN05660742_11067</name>
</gene>
<dbReference type="EMBL" id="FNZK01000010">
    <property type="protein sequence ID" value="SEJ55578.1"/>
    <property type="molecule type" value="Genomic_DNA"/>
</dbReference>
<keyword evidence="5" id="KW-0067">ATP-binding</keyword>
<dbReference type="InterPro" id="IPR010737">
    <property type="entry name" value="4-carb_acid_sugar_kinase_N"/>
</dbReference>
<feature type="domain" description="Four-carbon acid sugar kinase nucleotide binding" evidence="8">
    <location>
        <begin position="250"/>
        <end position="417"/>
    </location>
</feature>
<evidence type="ECO:0000259" key="8">
    <source>
        <dbReference type="Pfam" id="PF17042"/>
    </source>
</evidence>
<dbReference type="GO" id="GO:0016301">
    <property type="term" value="F:kinase activity"/>
    <property type="evidence" value="ECO:0007669"/>
    <property type="project" value="UniProtKB-KW"/>
</dbReference>
<name>A0A1H6ZQQ4_9FIRM</name>
<dbReference type="Gene3D" id="3.40.980.20">
    <property type="entry name" value="Four-carbon acid sugar kinase, nucleotide binding domain"/>
    <property type="match status" value="1"/>
</dbReference>
<reference evidence="9 10" key="1">
    <citation type="submission" date="2016-10" db="EMBL/GenBank/DDBJ databases">
        <authorList>
            <person name="de Groot N.N."/>
        </authorList>
    </citation>
    <scope>NUCLEOTIDE SEQUENCE [LARGE SCALE GENOMIC DNA]</scope>
    <source>
        <strain evidence="9 10">DSM 2179</strain>
    </source>
</reference>
<evidence type="ECO:0000256" key="3">
    <source>
        <dbReference type="ARBA" id="ARBA00022741"/>
    </source>
</evidence>
<dbReference type="Pfam" id="PF17042">
    <property type="entry name" value="NBD_C"/>
    <property type="match status" value="1"/>
</dbReference>
<dbReference type="InterPro" id="IPR042213">
    <property type="entry name" value="NBD_C_sf"/>
</dbReference>
<dbReference type="InterPro" id="IPR037051">
    <property type="entry name" value="4-carb_acid_sugar_kinase_N_sf"/>
</dbReference>
<dbReference type="Pfam" id="PF07005">
    <property type="entry name" value="SBD_N"/>
    <property type="match status" value="1"/>
</dbReference>
<evidence type="ECO:0000256" key="5">
    <source>
        <dbReference type="ARBA" id="ARBA00022840"/>
    </source>
</evidence>